<gene>
    <name evidence="4" type="ORF">GM658_22390</name>
</gene>
<dbReference type="OrthoDB" id="8777173at2"/>
<proteinExistence type="predicted"/>
<evidence type="ECO:0000256" key="2">
    <source>
        <dbReference type="SAM" id="SignalP"/>
    </source>
</evidence>
<sequence length="133" mass="14651">MRALLAACACAALLGGCYNRASEVAELARHHAMAAGHVVALDCSNDGQWWYEFELEGKRRRGPAHDPAGCRQHKPGDSVTVYYNPAQPEVHRAVAPGQAYDDEHGFHMPTWLWFGIAALALPLSAWMALRRGR</sequence>
<keyword evidence="1" id="KW-1133">Transmembrane helix</keyword>
<feature type="transmembrane region" description="Helical" evidence="1">
    <location>
        <begin position="111"/>
        <end position="129"/>
    </location>
</feature>
<keyword evidence="2" id="KW-0732">Signal</keyword>
<keyword evidence="1" id="KW-0812">Transmembrane</keyword>
<dbReference type="PROSITE" id="PS51257">
    <property type="entry name" value="PROKAR_LIPOPROTEIN"/>
    <property type="match status" value="1"/>
</dbReference>
<organism evidence="4 5">
    <name type="scientific">Massilia eburnea</name>
    <dbReference type="NCBI Taxonomy" id="1776165"/>
    <lineage>
        <taxon>Bacteria</taxon>
        <taxon>Pseudomonadati</taxon>
        <taxon>Pseudomonadota</taxon>
        <taxon>Betaproteobacteria</taxon>
        <taxon>Burkholderiales</taxon>
        <taxon>Oxalobacteraceae</taxon>
        <taxon>Telluria group</taxon>
        <taxon>Massilia</taxon>
    </lineage>
</organism>
<dbReference type="InterPro" id="IPR021994">
    <property type="entry name" value="DUF3592"/>
</dbReference>
<keyword evidence="5" id="KW-1185">Reference proteome</keyword>
<name>A0A6L6QMG6_9BURK</name>
<comment type="caution">
    <text evidence="4">The sequence shown here is derived from an EMBL/GenBank/DDBJ whole genome shotgun (WGS) entry which is preliminary data.</text>
</comment>
<dbReference type="EMBL" id="WNKX01000021">
    <property type="protein sequence ID" value="MTW13360.1"/>
    <property type="molecule type" value="Genomic_DNA"/>
</dbReference>
<evidence type="ECO:0000259" key="3">
    <source>
        <dbReference type="Pfam" id="PF12158"/>
    </source>
</evidence>
<feature type="domain" description="DUF3592" evidence="3">
    <location>
        <begin position="51"/>
        <end position="89"/>
    </location>
</feature>
<feature type="chain" id="PRO_5026707817" description="DUF3592 domain-containing protein" evidence="2">
    <location>
        <begin position="22"/>
        <end position="133"/>
    </location>
</feature>
<reference evidence="4 5" key="1">
    <citation type="submission" date="2019-11" db="EMBL/GenBank/DDBJ databases">
        <title>Type strains purchased from KCTC, JCM and DSMZ.</title>
        <authorList>
            <person name="Lu H."/>
        </authorList>
    </citation>
    <scope>NUCLEOTIDE SEQUENCE [LARGE SCALE GENOMIC DNA]</scope>
    <source>
        <strain evidence="4 5">JCM 31587</strain>
    </source>
</reference>
<evidence type="ECO:0000313" key="4">
    <source>
        <dbReference type="EMBL" id="MTW13360.1"/>
    </source>
</evidence>
<evidence type="ECO:0000256" key="1">
    <source>
        <dbReference type="SAM" id="Phobius"/>
    </source>
</evidence>
<dbReference type="Proteomes" id="UP000472320">
    <property type="component" value="Unassembled WGS sequence"/>
</dbReference>
<protein>
    <recommendedName>
        <fullName evidence="3">DUF3592 domain-containing protein</fullName>
    </recommendedName>
</protein>
<feature type="signal peptide" evidence="2">
    <location>
        <begin position="1"/>
        <end position="21"/>
    </location>
</feature>
<dbReference type="AlphaFoldDB" id="A0A6L6QMG6"/>
<keyword evidence="1" id="KW-0472">Membrane</keyword>
<accession>A0A6L6QMG6</accession>
<dbReference type="RefSeq" id="WP_155456280.1">
    <property type="nucleotide sequence ID" value="NZ_WNKX01000021.1"/>
</dbReference>
<evidence type="ECO:0000313" key="5">
    <source>
        <dbReference type="Proteomes" id="UP000472320"/>
    </source>
</evidence>
<dbReference type="Pfam" id="PF12158">
    <property type="entry name" value="DUF3592"/>
    <property type="match status" value="1"/>
</dbReference>